<evidence type="ECO:0000313" key="3">
    <source>
        <dbReference type="EMBL" id="HIR61944.1"/>
    </source>
</evidence>
<dbReference type="SUPFAM" id="SSF52980">
    <property type="entry name" value="Restriction endonuclease-like"/>
    <property type="match status" value="1"/>
</dbReference>
<feature type="domain" description="AAA" evidence="1">
    <location>
        <begin position="26"/>
        <end position="157"/>
    </location>
</feature>
<reference evidence="3" key="1">
    <citation type="submission" date="2020-10" db="EMBL/GenBank/DDBJ databases">
        <authorList>
            <person name="Gilroy R."/>
        </authorList>
    </citation>
    <scope>NUCLEOTIDE SEQUENCE</scope>
    <source>
        <strain evidence="3">ChiHjej13B12-12457</strain>
    </source>
</reference>
<dbReference type="InterPro" id="IPR027417">
    <property type="entry name" value="P-loop_NTPase"/>
</dbReference>
<dbReference type="Proteomes" id="UP000886744">
    <property type="component" value="Unassembled WGS sequence"/>
</dbReference>
<evidence type="ECO:0000259" key="1">
    <source>
        <dbReference type="Pfam" id="PF13173"/>
    </source>
</evidence>
<protein>
    <submittedName>
        <fullName evidence="3">ATP-binding protein</fullName>
    </submittedName>
</protein>
<keyword evidence="3" id="KW-0547">Nucleotide-binding</keyword>
<dbReference type="EMBL" id="DVHI01000007">
    <property type="protein sequence ID" value="HIR61944.1"/>
    <property type="molecule type" value="Genomic_DNA"/>
</dbReference>
<gene>
    <name evidence="3" type="ORF">IAC94_00260</name>
</gene>
<dbReference type="PANTHER" id="PTHR33295:SF7">
    <property type="entry name" value="ATPASE"/>
    <property type="match status" value="1"/>
</dbReference>
<comment type="caution">
    <text evidence="3">The sequence shown here is derived from an EMBL/GenBank/DDBJ whole genome shotgun (WGS) entry which is preliminary data.</text>
</comment>
<dbReference type="Gene3D" id="3.40.50.300">
    <property type="entry name" value="P-loop containing nucleotide triphosphate hydrolases"/>
    <property type="match status" value="1"/>
</dbReference>
<dbReference type="InterPro" id="IPR041682">
    <property type="entry name" value="AAA_14"/>
</dbReference>
<organism evidence="3 4">
    <name type="scientific">Candidatus Coprenecus avistercoris</name>
    <dbReference type="NCBI Taxonomy" id="2840730"/>
    <lineage>
        <taxon>Bacteria</taxon>
        <taxon>Pseudomonadati</taxon>
        <taxon>Bacteroidota</taxon>
        <taxon>Bacteroidia</taxon>
        <taxon>Bacteroidales</taxon>
        <taxon>Rikenellaceae</taxon>
        <taxon>Rikenellaceae incertae sedis</taxon>
        <taxon>Candidatus Coprenecus</taxon>
    </lineage>
</organism>
<keyword evidence="3" id="KW-0067">ATP-binding</keyword>
<dbReference type="PANTHER" id="PTHR33295">
    <property type="entry name" value="ATPASE"/>
    <property type="match status" value="1"/>
</dbReference>
<dbReference type="AlphaFoldDB" id="A0A9D1J6B8"/>
<dbReference type="Pfam" id="PF13173">
    <property type="entry name" value="AAA_14"/>
    <property type="match status" value="1"/>
</dbReference>
<accession>A0A9D1J6B8</accession>
<feature type="domain" description="DUF4143" evidence="2">
    <location>
        <begin position="232"/>
        <end position="397"/>
    </location>
</feature>
<evidence type="ECO:0000259" key="2">
    <source>
        <dbReference type="Pfam" id="PF13635"/>
    </source>
</evidence>
<dbReference type="InterPro" id="IPR025420">
    <property type="entry name" value="DUF4143"/>
</dbReference>
<dbReference type="SUPFAM" id="SSF52540">
    <property type="entry name" value="P-loop containing nucleoside triphosphate hydrolases"/>
    <property type="match status" value="1"/>
</dbReference>
<evidence type="ECO:0000313" key="4">
    <source>
        <dbReference type="Proteomes" id="UP000886744"/>
    </source>
</evidence>
<sequence>MANRVFKRKIYDRLLQWKQESGGTSAALIQGARRIGKSTIVEEFAKNEYSSYLLIDFNRASVTVKALFEDLMDLDFIFLQLQTIYRVVLERRKSVIIFDEVQKCPKAREAIKYLVQDGRYDYIETGSLISIRKNTKDITIPSEEERMDMYPMDFEEFRWAMGDTVSVPLIRTFFEKRMPLGAAHRSKQRDLRLYMLVGGMPQAVNEYLETNNLAKVDAVKRRIIQLYSEDFLKIDATGKLSRLFMSIPAQLSRKTSRYYMSAVVGNVDNGKEEEMLVSLEDSKAVLVSYHSNDPNVGLQLTKDASRYKLFVADTGLFVTMAFWDKDFAENIIYQKLLSDKLEANLGYLYENLVAQMLAAAGNQLFYYTFEKDDKHSYEIDFMLTRGSKICPVEVKSSGYMAHASLDAFRKKYQARILNSYVLYTKDLQKGENGLLYLPVYMTPVL</sequence>
<dbReference type="Pfam" id="PF13635">
    <property type="entry name" value="DUF4143"/>
    <property type="match status" value="1"/>
</dbReference>
<proteinExistence type="predicted"/>
<name>A0A9D1J6B8_9BACT</name>
<dbReference type="InterPro" id="IPR011335">
    <property type="entry name" value="Restrct_endonuc-II-like"/>
</dbReference>
<dbReference type="GO" id="GO:0005524">
    <property type="term" value="F:ATP binding"/>
    <property type="evidence" value="ECO:0007669"/>
    <property type="project" value="UniProtKB-KW"/>
</dbReference>
<reference evidence="3" key="2">
    <citation type="journal article" date="2021" name="PeerJ">
        <title>Extensive microbial diversity within the chicken gut microbiome revealed by metagenomics and culture.</title>
        <authorList>
            <person name="Gilroy R."/>
            <person name="Ravi A."/>
            <person name="Getino M."/>
            <person name="Pursley I."/>
            <person name="Horton D.L."/>
            <person name="Alikhan N.F."/>
            <person name="Baker D."/>
            <person name="Gharbi K."/>
            <person name="Hall N."/>
            <person name="Watson M."/>
            <person name="Adriaenssens E.M."/>
            <person name="Foster-Nyarko E."/>
            <person name="Jarju S."/>
            <person name="Secka A."/>
            <person name="Antonio M."/>
            <person name="Oren A."/>
            <person name="Chaudhuri R.R."/>
            <person name="La Ragione R."/>
            <person name="Hildebrand F."/>
            <person name="Pallen M.J."/>
        </authorList>
    </citation>
    <scope>NUCLEOTIDE SEQUENCE</scope>
    <source>
        <strain evidence="3">ChiHjej13B12-12457</strain>
    </source>
</reference>